<reference evidence="1" key="1">
    <citation type="submission" date="2015-04" db="EMBL/GenBank/DDBJ databases">
        <title>The genome sequence of the plant pathogenic Rhizarian Plasmodiophora brassicae reveals insights in its biotrophic life cycle and the origin of chitin synthesis.</title>
        <authorList>
            <person name="Schwelm A."/>
            <person name="Fogelqvist J."/>
            <person name="Knaust A."/>
            <person name="Julke S."/>
            <person name="Lilja T."/>
            <person name="Dhandapani V."/>
            <person name="Bonilla-Rosso G."/>
            <person name="Karlsson M."/>
            <person name="Shevchenko A."/>
            <person name="Choi S.R."/>
            <person name="Kim H.G."/>
            <person name="Park J.Y."/>
            <person name="Lim Y.P."/>
            <person name="Ludwig-Muller J."/>
            <person name="Dixelius C."/>
        </authorList>
    </citation>
    <scope>NUCLEOTIDE SEQUENCE</scope>
    <source>
        <tissue evidence="1">Potato root galls</tissue>
    </source>
</reference>
<organism evidence="1">
    <name type="scientific">Spongospora subterranea</name>
    <dbReference type="NCBI Taxonomy" id="70186"/>
    <lineage>
        <taxon>Eukaryota</taxon>
        <taxon>Sar</taxon>
        <taxon>Rhizaria</taxon>
        <taxon>Endomyxa</taxon>
        <taxon>Phytomyxea</taxon>
        <taxon>Plasmodiophorida</taxon>
        <taxon>Plasmodiophoridae</taxon>
        <taxon>Spongospora</taxon>
    </lineage>
</organism>
<dbReference type="EMBL" id="HACM01001326">
    <property type="protein sequence ID" value="CRZ01768.1"/>
    <property type="molecule type" value="Transcribed_RNA"/>
</dbReference>
<sequence>EDEEVRIDLDCLLAPLTRGQIEMVLVQCIRAHSDCVDIVHAELEAPIASDDCEFDGDLDAVRGAIERATAYAMADSLTNATKLLEAATDAASLLDAETWTELEQAWECVIGRYTSNMYDEMKRVFAVLASCRERVLAQAGPVLCDPLRALKAKIIRFRADRPRKIRKV</sequence>
<name>A0A0H5QID8_9EUKA</name>
<evidence type="ECO:0000313" key="1">
    <source>
        <dbReference type="EMBL" id="CRZ01768.1"/>
    </source>
</evidence>
<protein>
    <submittedName>
        <fullName evidence="1">Uncharacterized protein</fullName>
    </submittedName>
</protein>
<accession>A0A0H5QID8</accession>
<dbReference type="AlphaFoldDB" id="A0A0H5QID8"/>
<proteinExistence type="predicted"/>
<feature type="non-terminal residue" evidence="1">
    <location>
        <position position="1"/>
    </location>
</feature>